<evidence type="ECO:0000256" key="4">
    <source>
        <dbReference type="ARBA" id="ARBA00012297"/>
    </source>
</evidence>
<dbReference type="EC" id="1.10.3.2" evidence="4"/>
<dbReference type="GO" id="GO:0005507">
    <property type="term" value="F:copper ion binding"/>
    <property type="evidence" value="ECO:0007669"/>
    <property type="project" value="InterPro"/>
</dbReference>
<evidence type="ECO:0000256" key="9">
    <source>
        <dbReference type="ARBA" id="ARBA00023008"/>
    </source>
</evidence>
<keyword evidence="9" id="KW-0186">Copper</keyword>
<dbReference type="GO" id="GO:0052716">
    <property type="term" value="F:hydroquinone:oxygen oxidoreductase activity"/>
    <property type="evidence" value="ECO:0007669"/>
    <property type="project" value="UniProtKB-EC"/>
</dbReference>
<keyword evidence="11" id="KW-0325">Glycoprotein</keyword>
<feature type="signal peptide" evidence="13">
    <location>
        <begin position="1"/>
        <end position="16"/>
    </location>
</feature>
<feature type="domain" description="Plastocyanin-like" evidence="14">
    <location>
        <begin position="194"/>
        <end position="335"/>
    </location>
</feature>
<feature type="domain" description="Plastocyanin-like" evidence="16">
    <location>
        <begin position="69"/>
        <end position="183"/>
    </location>
</feature>
<protein>
    <recommendedName>
        <fullName evidence="4">laccase</fullName>
        <ecNumber evidence="4">1.10.3.2</ecNumber>
    </recommendedName>
</protein>
<dbReference type="CDD" id="cd13901">
    <property type="entry name" value="CuRO_3_MaLCC_like"/>
    <property type="match status" value="1"/>
</dbReference>
<evidence type="ECO:0000256" key="8">
    <source>
        <dbReference type="ARBA" id="ARBA00023002"/>
    </source>
</evidence>
<reference evidence="17" key="1">
    <citation type="submission" date="2021-12" db="EMBL/GenBank/DDBJ databases">
        <title>Curvularia clavata genome.</title>
        <authorList>
            <person name="Cao Y."/>
        </authorList>
    </citation>
    <scope>NUCLEOTIDE SEQUENCE</scope>
    <source>
        <strain evidence="17">Yc1106</strain>
    </source>
</reference>
<dbReference type="InterPro" id="IPR033138">
    <property type="entry name" value="Cu_oxidase_CS"/>
</dbReference>
<dbReference type="FunFam" id="2.60.40.420:FF:000021">
    <property type="entry name" value="Extracellular dihydrogeodin oxidase/laccase"/>
    <property type="match status" value="1"/>
</dbReference>
<gene>
    <name evidence="17" type="ORF">yc1106_04713</name>
</gene>
<dbReference type="Pfam" id="PF07731">
    <property type="entry name" value="Cu-oxidase_2"/>
    <property type="match status" value="1"/>
</dbReference>
<evidence type="ECO:0000313" key="17">
    <source>
        <dbReference type="EMBL" id="USP77439.1"/>
    </source>
</evidence>
<evidence type="ECO:0000259" key="15">
    <source>
        <dbReference type="Pfam" id="PF07731"/>
    </source>
</evidence>
<dbReference type="CDD" id="cd13854">
    <property type="entry name" value="CuRO_1_MaLCC_like"/>
    <property type="match status" value="1"/>
</dbReference>
<dbReference type="CDD" id="cd13880">
    <property type="entry name" value="CuRO_2_MaLCC_like"/>
    <property type="match status" value="1"/>
</dbReference>
<evidence type="ECO:0000256" key="5">
    <source>
        <dbReference type="ARBA" id="ARBA00022723"/>
    </source>
</evidence>
<dbReference type="InterPro" id="IPR011707">
    <property type="entry name" value="Cu-oxidase-like_N"/>
</dbReference>
<feature type="domain" description="Plastocyanin-like" evidence="15">
    <location>
        <begin position="404"/>
        <end position="527"/>
    </location>
</feature>
<keyword evidence="10" id="KW-1015">Disulfide bond</keyword>
<dbReference type="PROSITE" id="PS00079">
    <property type="entry name" value="MULTICOPPER_OXIDASE1"/>
    <property type="match status" value="1"/>
</dbReference>
<dbReference type="GO" id="GO:0046274">
    <property type="term" value="P:lignin catabolic process"/>
    <property type="evidence" value="ECO:0007669"/>
    <property type="project" value="UniProtKB-KW"/>
</dbReference>
<evidence type="ECO:0000313" key="18">
    <source>
        <dbReference type="Proteomes" id="UP001056012"/>
    </source>
</evidence>
<dbReference type="InterPro" id="IPR011706">
    <property type="entry name" value="Cu-oxidase_C"/>
</dbReference>
<dbReference type="InterPro" id="IPR001117">
    <property type="entry name" value="Cu-oxidase_2nd"/>
</dbReference>
<evidence type="ECO:0000256" key="12">
    <source>
        <dbReference type="ARBA" id="ARBA00023185"/>
    </source>
</evidence>
<dbReference type="PROSITE" id="PS00080">
    <property type="entry name" value="MULTICOPPER_OXIDASE2"/>
    <property type="match status" value="1"/>
</dbReference>
<dbReference type="InterPro" id="IPR008972">
    <property type="entry name" value="Cupredoxin"/>
</dbReference>
<evidence type="ECO:0000256" key="7">
    <source>
        <dbReference type="ARBA" id="ARBA00022737"/>
    </source>
</evidence>
<dbReference type="Proteomes" id="UP001056012">
    <property type="component" value="Chromosome 3"/>
</dbReference>
<dbReference type="InterPro" id="IPR045087">
    <property type="entry name" value="Cu-oxidase_fam"/>
</dbReference>
<dbReference type="Gene3D" id="2.60.40.420">
    <property type="entry name" value="Cupredoxins - blue copper proteins"/>
    <property type="match status" value="3"/>
</dbReference>
<dbReference type="PANTHER" id="PTHR11709:SF502">
    <property type="entry name" value="MULTICOPPER OXIDASE"/>
    <property type="match status" value="1"/>
</dbReference>
<keyword evidence="5" id="KW-0479">Metal-binding</keyword>
<dbReference type="FunFam" id="2.60.40.420:FF:000038">
    <property type="entry name" value="Extracellular dihydrogeodin oxidase/laccase"/>
    <property type="match status" value="1"/>
</dbReference>
<evidence type="ECO:0000259" key="16">
    <source>
        <dbReference type="Pfam" id="PF07732"/>
    </source>
</evidence>
<proteinExistence type="inferred from homology"/>
<comment type="catalytic activity">
    <reaction evidence="1">
        <text>4 hydroquinone + O2 = 4 benzosemiquinone + 2 H2O</text>
        <dbReference type="Rhea" id="RHEA:11276"/>
        <dbReference type="ChEBI" id="CHEBI:15377"/>
        <dbReference type="ChEBI" id="CHEBI:15379"/>
        <dbReference type="ChEBI" id="CHEBI:17594"/>
        <dbReference type="ChEBI" id="CHEBI:17977"/>
        <dbReference type="EC" id="1.10.3.2"/>
    </reaction>
</comment>
<keyword evidence="18" id="KW-1185">Reference proteome</keyword>
<keyword evidence="6 13" id="KW-0732">Signal</keyword>
<dbReference type="SUPFAM" id="SSF49503">
    <property type="entry name" value="Cupredoxins"/>
    <property type="match status" value="3"/>
</dbReference>
<comment type="cofactor">
    <cofactor evidence="2">
        <name>Cu cation</name>
        <dbReference type="ChEBI" id="CHEBI:23378"/>
    </cofactor>
</comment>
<sequence>MSLLRALVTLVAVASAMPAPQIKSSLLNRAVCEGNTASDRSIWCDYSIDTNWYDEAPDTGVTVEYWLEVQNITAAPDGVERMVLAVNGSVPGPLIEANWGDTVKIHVTNALTNNGTGIHWHGIRQLNSNQEDGVPSITQCPVAPGESITYTWKATQYGTSWYHSHYSLQAWNGVFGPMVIHGPATANYDEELEPIVLSDWTHQTCDELYSYAQTVGPPELQNGLINGQNTFGDGGSRYETSFESGKSYLIRIVNTAIDTHYKFAIDGHSFKVIANDFVPIVPYETTYLDIGMGQRYDIVVNADQATADYWMRAVPQSSCSSNANSADIRAIVRYSTTSTADPTSTADSNLSNGDCNDELLSNLVPHLQQTVVDPRQDEDLGVSIKAVGNLFKWQIGLNSMLVEWENPSLLQISEGNTTFEAQENVYRLDTANEWVYFVIETQLPVPHPIHLHGHDFFILAAEEEATYDDSVTLNLDNPPRRDVANLPAAGYLVIAFLTDNPGAWLMHCHIGWHTSEGLALQFVEREAEIPGILSSTSVLQDTCAAWRDWANTVGIEEEDSGV</sequence>
<name>A0A9Q9DT63_CURCL</name>
<comment type="similarity">
    <text evidence="3">Belongs to the multicopper oxidase family.</text>
</comment>
<dbReference type="FunFam" id="2.60.40.420:FF:000046">
    <property type="entry name" value="Multicopper oxidase"/>
    <property type="match status" value="1"/>
</dbReference>
<evidence type="ECO:0000259" key="14">
    <source>
        <dbReference type="Pfam" id="PF00394"/>
    </source>
</evidence>
<dbReference type="AlphaFoldDB" id="A0A9Q9DT63"/>
<accession>A0A9Q9DT63</accession>
<evidence type="ECO:0000256" key="13">
    <source>
        <dbReference type="SAM" id="SignalP"/>
    </source>
</evidence>
<dbReference type="EMBL" id="CP089276">
    <property type="protein sequence ID" value="USP77439.1"/>
    <property type="molecule type" value="Genomic_DNA"/>
</dbReference>
<dbReference type="Pfam" id="PF00394">
    <property type="entry name" value="Cu-oxidase"/>
    <property type="match status" value="1"/>
</dbReference>
<dbReference type="VEuPathDB" id="FungiDB:yc1106_04713"/>
<evidence type="ECO:0000256" key="3">
    <source>
        <dbReference type="ARBA" id="ARBA00010609"/>
    </source>
</evidence>
<evidence type="ECO:0000256" key="1">
    <source>
        <dbReference type="ARBA" id="ARBA00000349"/>
    </source>
</evidence>
<keyword evidence="7" id="KW-0677">Repeat</keyword>
<evidence type="ECO:0000256" key="11">
    <source>
        <dbReference type="ARBA" id="ARBA00023180"/>
    </source>
</evidence>
<dbReference type="OrthoDB" id="2121828at2759"/>
<dbReference type="Pfam" id="PF07732">
    <property type="entry name" value="Cu-oxidase_3"/>
    <property type="match status" value="1"/>
</dbReference>
<feature type="chain" id="PRO_5040241312" description="laccase" evidence="13">
    <location>
        <begin position="17"/>
        <end position="562"/>
    </location>
</feature>
<organism evidence="17 18">
    <name type="scientific">Curvularia clavata</name>
    <dbReference type="NCBI Taxonomy" id="95742"/>
    <lineage>
        <taxon>Eukaryota</taxon>
        <taxon>Fungi</taxon>
        <taxon>Dikarya</taxon>
        <taxon>Ascomycota</taxon>
        <taxon>Pezizomycotina</taxon>
        <taxon>Dothideomycetes</taxon>
        <taxon>Pleosporomycetidae</taxon>
        <taxon>Pleosporales</taxon>
        <taxon>Pleosporineae</taxon>
        <taxon>Pleosporaceae</taxon>
        <taxon>Curvularia</taxon>
    </lineage>
</organism>
<keyword evidence="8" id="KW-0560">Oxidoreductase</keyword>
<keyword evidence="12" id="KW-0439">Lignin degradation</keyword>
<evidence type="ECO:0000256" key="2">
    <source>
        <dbReference type="ARBA" id="ARBA00001935"/>
    </source>
</evidence>
<evidence type="ECO:0000256" key="6">
    <source>
        <dbReference type="ARBA" id="ARBA00022729"/>
    </source>
</evidence>
<dbReference type="PANTHER" id="PTHR11709">
    <property type="entry name" value="MULTI-COPPER OXIDASE"/>
    <property type="match status" value="1"/>
</dbReference>
<dbReference type="InterPro" id="IPR002355">
    <property type="entry name" value="Cu_oxidase_Cu_BS"/>
</dbReference>
<evidence type="ECO:0000256" key="10">
    <source>
        <dbReference type="ARBA" id="ARBA00023157"/>
    </source>
</evidence>